<keyword evidence="5" id="KW-1185">Reference proteome</keyword>
<dbReference type="STRING" id="411684.HPDFL43_11401"/>
<name>A9DGK3_HOEPD</name>
<dbReference type="EMBL" id="ABIA03000004">
    <property type="protein sequence ID" value="EDQ31638.1"/>
    <property type="molecule type" value="Genomic_DNA"/>
</dbReference>
<dbReference type="HOGENOM" id="CLU_067515_0_0_5"/>
<evidence type="ECO:0000256" key="1">
    <source>
        <dbReference type="SAM" id="MobiDB-lite"/>
    </source>
</evidence>
<feature type="region of interest" description="Disordered" evidence="1">
    <location>
        <begin position="276"/>
        <end position="296"/>
    </location>
</feature>
<dbReference type="Pfam" id="PF07848">
    <property type="entry name" value="PaaX"/>
    <property type="match status" value="1"/>
</dbReference>
<dbReference type="GO" id="GO:0006351">
    <property type="term" value="P:DNA-templated transcription"/>
    <property type="evidence" value="ECO:0007669"/>
    <property type="project" value="InterPro"/>
</dbReference>
<dbReference type="RefSeq" id="WP_007198053.1">
    <property type="nucleotide sequence ID" value="NZ_CM002917.1"/>
</dbReference>
<dbReference type="InterPro" id="IPR036390">
    <property type="entry name" value="WH_DNA-bd_sf"/>
</dbReference>
<dbReference type="eggNOG" id="COG3327">
    <property type="taxonomic scope" value="Bacteria"/>
</dbReference>
<dbReference type="AlphaFoldDB" id="A9DGK3"/>
<evidence type="ECO:0000313" key="5">
    <source>
        <dbReference type="Proteomes" id="UP000004291"/>
    </source>
</evidence>
<dbReference type="Proteomes" id="UP000004291">
    <property type="component" value="Chromosome"/>
</dbReference>
<dbReference type="InterPro" id="IPR013225">
    <property type="entry name" value="PaaX_C"/>
</dbReference>
<dbReference type="PANTHER" id="PTHR30319:SF1">
    <property type="entry name" value="TRANSCRIPTIONAL REPRESSOR PAAX"/>
    <property type="match status" value="1"/>
</dbReference>
<evidence type="ECO:0000259" key="2">
    <source>
        <dbReference type="Pfam" id="PF07848"/>
    </source>
</evidence>
<dbReference type="Gene3D" id="1.10.10.10">
    <property type="entry name" value="Winged helix-like DNA-binding domain superfamily/Winged helix DNA-binding domain"/>
    <property type="match status" value="1"/>
</dbReference>
<organism evidence="4 5">
    <name type="scientific">Hoeflea phototrophica (strain DSM 17068 / NCIMB 14078 / DFL-43)</name>
    <dbReference type="NCBI Taxonomy" id="411684"/>
    <lineage>
        <taxon>Bacteria</taxon>
        <taxon>Pseudomonadati</taxon>
        <taxon>Pseudomonadota</taxon>
        <taxon>Alphaproteobacteria</taxon>
        <taxon>Hyphomicrobiales</taxon>
        <taxon>Rhizobiaceae</taxon>
        <taxon>Hoeflea</taxon>
    </lineage>
</organism>
<proteinExistence type="predicted"/>
<feature type="domain" description="Transcriptional repressor PaaX-like N-terminal" evidence="2">
    <location>
        <begin position="26"/>
        <end position="91"/>
    </location>
</feature>
<reference evidence="4 5" key="2">
    <citation type="submission" date="2012-06" db="EMBL/GenBank/DDBJ databases">
        <authorList>
            <person name="Fiebig A."/>
        </authorList>
    </citation>
    <scope>NUCLEOTIDE SEQUENCE [LARGE SCALE GENOMIC DNA]</scope>
    <source>
        <strain evidence="4 5">DFL-43</strain>
    </source>
</reference>
<protein>
    <submittedName>
        <fullName evidence="4">Phenylacetic acid-responsive transcriptional repressor</fullName>
    </submittedName>
</protein>
<dbReference type="PANTHER" id="PTHR30319">
    <property type="entry name" value="PHENYLACETIC ACID REGULATOR-RELATED TRANSCRIPTIONAL REPRESSOR"/>
    <property type="match status" value="1"/>
</dbReference>
<gene>
    <name evidence="4" type="ORF">HPDFL43_11401</name>
</gene>
<evidence type="ECO:0000259" key="3">
    <source>
        <dbReference type="Pfam" id="PF08223"/>
    </source>
</evidence>
<accession>A9DGK3</accession>
<comment type="caution">
    <text evidence="4">The sequence shown here is derived from an EMBL/GenBank/DDBJ whole genome shotgun (WGS) entry which is preliminary data.</text>
</comment>
<dbReference type="SUPFAM" id="SSF46785">
    <property type="entry name" value="Winged helix' DNA-binding domain"/>
    <property type="match status" value="1"/>
</dbReference>
<feature type="domain" description="Transcriptional repressor PaaX-like C-terminal" evidence="3">
    <location>
        <begin position="192"/>
        <end position="273"/>
    </location>
</feature>
<dbReference type="PIRSF" id="PIRSF020623">
    <property type="entry name" value="PaaX"/>
    <property type="match status" value="1"/>
</dbReference>
<dbReference type="InterPro" id="IPR036388">
    <property type="entry name" value="WH-like_DNA-bd_sf"/>
</dbReference>
<evidence type="ECO:0000313" key="4">
    <source>
        <dbReference type="EMBL" id="EDQ31638.1"/>
    </source>
</evidence>
<reference evidence="4 5" key="1">
    <citation type="submission" date="2007-10" db="EMBL/GenBank/DDBJ databases">
        <authorList>
            <person name="Wagner-Dobler I."/>
            <person name="Ferriera S."/>
            <person name="Johnson J."/>
            <person name="Kravitz S."/>
            <person name="Beeson K."/>
            <person name="Sutton G."/>
            <person name="Rogers Y.-H."/>
            <person name="Friedman R."/>
            <person name="Frazier M."/>
            <person name="Venter J.C."/>
        </authorList>
    </citation>
    <scope>NUCLEOTIDE SEQUENCE [LARGE SCALE GENOMIC DNA]</scope>
    <source>
        <strain evidence="4 5">DFL-43</strain>
    </source>
</reference>
<dbReference type="Gene3D" id="1.20.58.1460">
    <property type="match status" value="1"/>
</dbReference>
<dbReference type="InterPro" id="IPR012906">
    <property type="entry name" value="PaaX-like_N"/>
</dbReference>
<sequence>MTTPDPIATVIQTRLDTLDAGNRLSAWSLIVSFLGDAISPRGGEVSAGAVQALMARLGIGHGAVRTAISRLSADGWIERTREGRNSFYRLSPDVAETVQRAERRIYARTSCLPPECSRTLVIGADAFDQDTLNTLEALGALVLNPQLSLCFTAAATLPESLRPPATTLAGVSSFAPGADAIARIAAARQRADLEALRTAYAPVPGMLESQTEIAAGDAMALRCLLIHEWRRIALRVIAVPAGLVQADDPEPETRALIARIYAQLLPASEAWLDDTAATPAGALPPPDEGFATRFGR</sequence>
<dbReference type="Pfam" id="PF08223">
    <property type="entry name" value="PaaX_C"/>
    <property type="match status" value="1"/>
</dbReference>
<dbReference type="InterPro" id="IPR011965">
    <property type="entry name" value="PaaX_trns_reg"/>
</dbReference>